<dbReference type="GO" id="GO:0005524">
    <property type="term" value="F:ATP binding"/>
    <property type="evidence" value="ECO:0007669"/>
    <property type="project" value="UniProtKB-KW"/>
</dbReference>
<feature type="binding site" evidence="2">
    <location>
        <begin position="255"/>
        <end position="256"/>
    </location>
    <ligand>
        <name>ATP</name>
        <dbReference type="ChEBI" id="CHEBI:30616"/>
    </ligand>
</feature>
<feature type="active site" evidence="1">
    <location>
        <position position="213"/>
    </location>
</feature>
<dbReference type="SUPFAM" id="SSF140931">
    <property type="entry name" value="Fic-like"/>
    <property type="match status" value="1"/>
</dbReference>
<evidence type="ECO:0000256" key="2">
    <source>
        <dbReference type="PIRSR" id="PIRSR640198-2"/>
    </source>
</evidence>
<dbReference type="Proteomes" id="UP000192907">
    <property type="component" value="Unassembled WGS sequence"/>
</dbReference>
<dbReference type="EMBL" id="FWZT01000023">
    <property type="protein sequence ID" value="SMF66668.1"/>
    <property type="molecule type" value="Genomic_DNA"/>
</dbReference>
<dbReference type="PANTHER" id="PTHR13504">
    <property type="entry name" value="FIDO DOMAIN-CONTAINING PROTEIN DDB_G0283145"/>
    <property type="match status" value="1"/>
</dbReference>
<dbReference type="InterPro" id="IPR040198">
    <property type="entry name" value="Fido_containing"/>
</dbReference>
<dbReference type="STRING" id="1513793.SAMN06296036_12352"/>
<dbReference type="InterPro" id="IPR036597">
    <property type="entry name" value="Fido-like_dom_sf"/>
</dbReference>
<dbReference type="PANTHER" id="PTHR13504:SF33">
    <property type="entry name" value="FIC FAMILY PROTEIN"/>
    <property type="match status" value="1"/>
</dbReference>
<dbReference type="Pfam" id="PF13776">
    <property type="entry name" value="DUF4172"/>
    <property type="match status" value="1"/>
</dbReference>
<name>A0A1Y6CPQ7_9BACT</name>
<dbReference type="InterPro" id="IPR003812">
    <property type="entry name" value="Fido"/>
</dbReference>
<evidence type="ECO:0000313" key="5">
    <source>
        <dbReference type="Proteomes" id="UP000192907"/>
    </source>
</evidence>
<dbReference type="InterPro" id="IPR036388">
    <property type="entry name" value="WH-like_DNA-bd_sf"/>
</dbReference>
<dbReference type="InterPro" id="IPR025230">
    <property type="entry name" value="DUF4172"/>
</dbReference>
<organism evidence="4 5">
    <name type="scientific">Pseudobacteriovorax antillogorgiicola</name>
    <dbReference type="NCBI Taxonomy" id="1513793"/>
    <lineage>
        <taxon>Bacteria</taxon>
        <taxon>Pseudomonadati</taxon>
        <taxon>Bdellovibrionota</taxon>
        <taxon>Oligoflexia</taxon>
        <taxon>Oligoflexales</taxon>
        <taxon>Pseudobacteriovoracaceae</taxon>
        <taxon>Pseudobacteriovorax</taxon>
    </lineage>
</organism>
<sequence>MGRRSQKYSLMTYIWQKKNWTQFNWDSNELITPLAKARKCQGYLLGKADFLKLESEADLFVEEAYQTSSIEGEALSKKSIRSSVAKRLGLTAAGLPEAERKADGLVQILVDATKNYHTPLTNERLWGWQAGLFPTGYSGIRKLDVGKYRSSTMPMQVISGPMGKEKVHFEAPPSISVGPEMKRFLSWFNSLPNQETDGIIKAALTHFWFITIHPFEDGNGRIARAITDMALAQDEKSSRRLYSLSSAINKHRTSYYKILESCQKSQGDLTPWLTWFLEIFCDCLESSKSMILTAEKVSYFYQNISQSTLNARQQKVIDKIIRKLPEEFEGGLSNKKYVSITKTSPESAKRDLRDLLDKGILLKNEGKGRAFSYRLNEKLLAPPNN</sequence>
<dbReference type="Gene3D" id="1.10.3290.10">
    <property type="entry name" value="Fido-like domain"/>
    <property type="match status" value="1"/>
</dbReference>
<reference evidence="5" key="1">
    <citation type="submission" date="2017-04" db="EMBL/GenBank/DDBJ databases">
        <authorList>
            <person name="Varghese N."/>
            <person name="Submissions S."/>
        </authorList>
    </citation>
    <scope>NUCLEOTIDE SEQUENCE [LARGE SCALE GENOMIC DNA]</scope>
    <source>
        <strain evidence="5">RKEM611</strain>
    </source>
</reference>
<feature type="binding site" evidence="2">
    <location>
        <begin position="217"/>
        <end position="224"/>
    </location>
    <ligand>
        <name>ATP</name>
        <dbReference type="ChEBI" id="CHEBI:30616"/>
    </ligand>
</feature>
<accession>A0A1Y6CPQ7</accession>
<protein>
    <submittedName>
        <fullName evidence="4">Fic family protein</fullName>
    </submittedName>
</protein>
<feature type="domain" description="Fido" evidence="3">
    <location>
        <begin position="120"/>
        <end position="278"/>
    </location>
</feature>
<keyword evidence="5" id="KW-1185">Reference proteome</keyword>
<dbReference type="PROSITE" id="PS51459">
    <property type="entry name" value="FIDO"/>
    <property type="match status" value="1"/>
</dbReference>
<evidence type="ECO:0000313" key="4">
    <source>
        <dbReference type="EMBL" id="SMF66668.1"/>
    </source>
</evidence>
<keyword evidence="2" id="KW-0547">Nucleotide-binding</keyword>
<evidence type="ECO:0000256" key="1">
    <source>
        <dbReference type="PIRSR" id="PIRSR640198-1"/>
    </source>
</evidence>
<dbReference type="Pfam" id="PF02661">
    <property type="entry name" value="Fic"/>
    <property type="match status" value="1"/>
</dbReference>
<dbReference type="OrthoDB" id="9807853at2"/>
<evidence type="ECO:0000259" key="3">
    <source>
        <dbReference type="PROSITE" id="PS51459"/>
    </source>
</evidence>
<proteinExistence type="predicted"/>
<dbReference type="AlphaFoldDB" id="A0A1Y6CPQ7"/>
<dbReference type="Gene3D" id="1.10.10.10">
    <property type="entry name" value="Winged helix-like DNA-binding domain superfamily/Winged helix DNA-binding domain"/>
    <property type="match status" value="1"/>
</dbReference>
<gene>
    <name evidence="4" type="ORF">SAMN06296036_12352</name>
</gene>
<keyword evidence="2" id="KW-0067">ATP-binding</keyword>